<dbReference type="RefSeq" id="WP_145204514.1">
    <property type="nucleotide sequence ID" value="NZ_CP036434.1"/>
</dbReference>
<keyword evidence="3" id="KW-1185">Reference proteome</keyword>
<evidence type="ECO:0000313" key="2">
    <source>
        <dbReference type="EMBL" id="QDV09697.1"/>
    </source>
</evidence>
<evidence type="ECO:0000313" key="3">
    <source>
        <dbReference type="Proteomes" id="UP000320390"/>
    </source>
</evidence>
<evidence type="ECO:0000256" key="1">
    <source>
        <dbReference type="SAM" id="SignalP"/>
    </source>
</evidence>
<reference evidence="2 3" key="1">
    <citation type="submission" date="2019-02" db="EMBL/GenBank/DDBJ databases">
        <title>Deep-cultivation of Planctomycetes and their phenomic and genomic characterization uncovers novel biology.</title>
        <authorList>
            <person name="Wiegand S."/>
            <person name="Jogler M."/>
            <person name="Boedeker C."/>
            <person name="Pinto D."/>
            <person name="Vollmers J."/>
            <person name="Rivas-Marin E."/>
            <person name="Kohn T."/>
            <person name="Peeters S.H."/>
            <person name="Heuer A."/>
            <person name="Rast P."/>
            <person name="Oberbeckmann S."/>
            <person name="Bunk B."/>
            <person name="Jeske O."/>
            <person name="Meyerdierks A."/>
            <person name="Storesund J.E."/>
            <person name="Kallscheuer N."/>
            <person name="Luecker S."/>
            <person name="Lage O.M."/>
            <person name="Pohl T."/>
            <person name="Merkel B.J."/>
            <person name="Hornburger P."/>
            <person name="Mueller R.-W."/>
            <person name="Bruemmer F."/>
            <person name="Labrenz M."/>
            <person name="Spormann A.M."/>
            <person name="Op den Camp H."/>
            <person name="Overmann J."/>
            <person name="Amann R."/>
            <person name="Jetten M.S.M."/>
            <person name="Mascher T."/>
            <person name="Medema M.H."/>
            <person name="Devos D.P."/>
            <person name="Kaster A.-K."/>
            <person name="Ovreas L."/>
            <person name="Rohde M."/>
            <person name="Galperin M.Y."/>
            <person name="Jogler C."/>
        </authorList>
    </citation>
    <scope>NUCLEOTIDE SEQUENCE [LARGE SCALE GENOMIC DNA]</scope>
    <source>
        <strain evidence="2 3">Poly30</strain>
    </source>
</reference>
<accession>A0A518F035</accession>
<proteinExistence type="predicted"/>
<sequence precursor="true">MKFTTLGFLVLCVFLPACSGGDGSADASEPQVEEGMDTEHRLSITVDGTRLEASGHPFGPAVHFGGREINIQVGGPLASAIAANKSVSLGDFDLKANVLANGVEPGAYELVGNQNNVTRSEERKGFMEFFLPESEPFQHLRPVSGTLTIETVKGKEEQKRYRLERVTGRIEGQFMDKAFTEHRVEGTFEYVR</sequence>
<keyword evidence="1" id="KW-0732">Signal</keyword>
<feature type="signal peptide" evidence="1">
    <location>
        <begin position="1"/>
        <end position="19"/>
    </location>
</feature>
<evidence type="ECO:0008006" key="4">
    <source>
        <dbReference type="Google" id="ProtNLM"/>
    </source>
</evidence>
<dbReference type="EMBL" id="CP036434">
    <property type="protein sequence ID" value="QDV09697.1"/>
    <property type="molecule type" value="Genomic_DNA"/>
</dbReference>
<gene>
    <name evidence="2" type="ORF">Poly30_52560</name>
</gene>
<feature type="chain" id="PRO_5021696578" description="Lipoprotein" evidence="1">
    <location>
        <begin position="20"/>
        <end position="192"/>
    </location>
</feature>
<organism evidence="2 3">
    <name type="scientific">Saltatorellus ferox</name>
    <dbReference type="NCBI Taxonomy" id="2528018"/>
    <lineage>
        <taxon>Bacteria</taxon>
        <taxon>Pseudomonadati</taxon>
        <taxon>Planctomycetota</taxon>
        <taxon>Planctomycetia</taxon>
        <taxon>Planctomycetia incertae sedis</taxon>
        <taxon>Saltatorellus</taxon>
    </lineage>
</organism>
<dbReference type="AlphaFoldDB" id="A0A518F035"/>
<name>A0A518F035_9BACT</name>
<protein>
    <recommendedName>
        <fullName evidence="4">Lipoprotein</fullName>
    </recommendedName>
</protein>
<dbReference type="Proteomes" id="UP000320390">
    <property type="component" value="Chromosome"/>
</dbReference>